<organism evidence="3 4">
    <name type="scientific">Brassica napus</name>
    <name type="common">Rape</name>
    <dbReference type="NCBI Taxonomy" id="3708"/>
    <lineage>
        <taxon>Eukaryota</taxon>
        <taxon>Viridiplantae</taxon>
        <taxon>Streptophyta</taxon>
        <taxon>Embryophyta</taxon>
        <taxon>Tracheophyta</taxon>
        <taxon>Spermatophyta</taxon>
        <taxon>Magnoliopsida</taxon>
        <taxon>eudicotyledons</taxon>
        <taxon>Gunneridae</taxon>
        <taxon>Pentapetalae</taxon>
        <taxon>rosids</taxon>
        <taxon>malvids</taxon>
        <taxon>Brassicales</taxon>
        <taxon>Brassicaceae</taxon>
        <taxon>Brassiceae</taxon>
        <taxon>Brassica</taxon>
    </lineage>
</organism>
<evidence type="ECO:0000313" key="4">
    <source>
        <dbReference type="Proteomes" id="UP000824890"/>
    </source>
</evidence>
<protein>
    <recommendedName>
        <fullName evidence="2">FAZ1 C-terminal region domain-containing protein</fullName>
    </recommendedName>
</protein>
<feature type="region of interest" description="Disordered" evidence="1">
    <location>
        <begin position="163"/>
        <end position="189"/>
    </location>
</feature>
<accession>A0ABQ8CZ68</accession>
<evidence type="ECO:0000313" key="3">
    <source>
        <dbReference type="EMBL" id="KAH0922392.1"/>
    </source>
</evidence>
<reference evidence="3 4" key="1">
    <citation type="submission" date="2021-05" db="EMBL/GenBank/DDBJ databases">
        <title>Genome Assembly of Synthetic Allotetraploid Brassica napus Reveals Homoeologous Exchanges between Subgenomes.</title>
        <authorList>
            <person name="Davis J.T."/>
        </authorList>
    </citation>
    <scope>NUCLEOTIDE SEQUENCE [LARGE SCALE GENOMIC DNA]</scope>
    <source>
        <strain evidence="4">cv. Da-Ae</strain>
        <tissue evidence="3">Seedling</tissue>
    </source>
</reference>
<proteinExistence type="predicted"/>
<dbReference type="InterPro" id="IPR056615">
    <property type="entry name" value="FAZ1_C"/>
</dbReference>
<evidence type="ECO:0000259" key="2">
    <source>
        <dbReference type="Pfam" id="PF23404"/>
    </source>
</evidence>
<dbReference type="Pfam" id="PF23404">
    <property type="entry name" value="FAZ1_C"/>
    <property type="match status" value="1"/>
</dbReference>
<feature type="domain" description="FAZ1 C-terminal region" evidence="2">
    <location>
        <begin position="3"/>
        <end position="29"/>
    </location>
</feature>
<sequence>MISEPEKMISEPEKMISEPEKMISEPNKMIPEPETMIPESEKNPEPETTIPESETTVPSGARDPVPINVHPPLLPLLYNGFLSHRHQINIAAVWFLSHRHRAEKQQLREDNSPWKVSPRSRSMTLQLLLRTLPLLCNGFLSQCHQVNIAAVWFLSHRHRAEKPQLRKDNSPGESCATAAINSTPSIGDN</sequence>
<feature type="region of interest" description="Disordered" evidence="1">
    <location>
        <begin position="1"/>
        <end position="63"/>
    </location>
</feature>
<name>A0ABQ8CZ68_BRANA</name>
<feature type="compositionally biased region" description="Low complexity" evidence="1">
    <location>
        <begin position="46"/>
        <end position="58"/>
    </location>
</feature>
<dbReference type="EMBL" id="JAGKQM010000006">
    <property type="protein sequence ID" value="KAH0922392.1"/>
    <property type="molecule type" value="Genomic_DNA"/>
</dbReference>
<comment type="caution">
    <text evidence="3">The sequence shown here is derived from an EMBL/GenBank/DDBJ whole genome shotgun (WGS) entry which is preliminary data.</text>
</comment>
<evidence type="ECO:0000256" key="1">
    <source>
        <dbReference type="SAM" id="MobiDB-lite"/>
    </source>
</evidence>
<feature type="compositionally biased region" description="Polar residues" evidence="1">
    <location>
        <begin position="179"/>
        <end position="189"/>
    </location>
</feature>
<dbReference type="Proteomes" id="UP000824890">
    <property type="component" value="Unassembled WGS sequence"/>
</dbReference>
<keyword evidence="4" id="KW-1185">Reference proteome</keyword>
<feature type="compositionally biased region" description="Basic and acidic residues" evidence="1">
    <location>
        <begin position="1"/>
        <end position="23"/>
    </location>
</feature>
<gene>
    <name evidence="3" type="ORF">HID58_022410</name>
</gene>